<dbReference type="InterPro" id="IPR004193">
    <property type="entry name" value="Glyco_hydro_13_N"/>
</dbReference>
<reference evidence="11 12" key="2">
    <citation type="submission" date="2019-02" db="EMBL/GenBank/DDBJ databases">
        <authorList>
            <consortium name="Pathogen Informatics"/>
        </authorList>
    </citation>
    <scope>NUCLEOTIDE SEQUENCE [LARGE SCALE GENOMIC DNA]</scope>
    <source>
        <strain evidence="11">Clo34</strain>
        <strain evidence="12">clo34</strain>
    </source>
</reference>
<dbReference type="GO" id="GO:0004553">
    <property type="term" value="F:hydrolase activity, hydrolyzing O-glycosyl compounds"/>
    <property type="evidence" value="ECO:0007669"/>
    <property type="project" value="InterPro"/>
</dbReference>
<dbReference type="Gene3D" id="2.60.40.10">
    <property type="entry name" value="Immunoglobulins"/>
    <property type="match status" value="1"/>
</dbReference>
<evidence type="ECO:0000259" key="7">
    <source>
        <dbReference type="SMART" id="SM00642"/>
    </source>
</evidence>
<evidence type="ECO:0000313" key="10">
    <source>
        <dbReference type="EMBL" id="CDT65762.1"/>
    </source>
</evidence>
<dbReference type="GO" id="GO:0005978">
    <property type="term" value="P:glycogen biosynthetic process"/>
    <property type="evidence" value="ECO:0007669"/>
    <property type="project" value="InterPro"/>
</dbReference>
<evidence type="ECO:0000313" key="8">
    <source>
        <dbReference type="EMBL" id="CDS85236.1"/>
    </source>
</evidence>
<dbReference type="EMBL" id="LK933316">
    <property type="protein sequence ID" value="CDT65762.1"/>
    <property type="molecule type" value="Genomic_DNA"/>
</dbReference>
<dbReference type="AlphaFoldDB" id="A0A069AC04"/>
<proteinExistence type="inferred from homology"/>
<comment type="catalytic activity">
    <reaction evidence="1">
        <text>Transfers a segment of a (1-&gt;4)-alpha-D-glucan chain to a primary hydroxy group in a similar glucan chain.</text>
        <dbReference type="EC" id="2.4.1.18"/>
    </reaction>
</comment>
<dbReference type="InterPro" id="IPR014756">
    <property type="entry name" value="Ig_E-set"/>
</dbReference>
<dbReference type="RefSeq" id="WP_009903226.1">
    <property type="nucleotide sequence ID" value="NZ_BBYB01000182.1"/>
</dbReference>
<evidence type="ECO:0000256" key="1">
    <source>
        <dbReference type="ARBA" id="ARBA00000826"/>
    </source>
</evidence>
<dbReference type="SMART" id="SM00642">
    <property type="entry name" value="Aamy"/>
    <property type="match status" value="1"/>
</dbReference>
<dbReference type="EMBL" id="CAADAN010000001">
    <property type="protein sequence ID" value="VFD29171.1"/>
    <property type="molecule type" value="Genomic_DNA"/>
</dbReference>
<dbReference type="InterPro" id="IPR006047">
    <property type="entry name" value="GH13_cat_dom"/>
</dbReference>
<feature type="active site" description="Proton donor" evidence="6">
    <location>
        <position position="384"/>
    </location>
</feature>
<evidence type="ECO:0000256" key="2">
    <source>
        <dbReference type="ARBA" id="ARBA00009000"/>
    </source>
</evidence>
<dbReference type="PIRSF" id="PIRSF000463">
    <property type="entry name" value="GlgB"/>
    <property type="match status" value="1"/>
</dbReference>
<dbReference type="SUPFAM" id="SSF51011">
    <property type="entry name" value="Glycosyl hydrolase domain"/>
    <property type="match status" value="1"/>
</dbReference>
<dbReference type="CDD" id="cd11321">
    <property type="entry name" value="AmyAc_bac_euk_BE"/>
    <property type="match status" value="1"/>
</dbReference>
<dbReference type="GO" id="GO:0043169">
    <property type="term" value="F:cation binding"/>
    <property type="evidence" value="ECO:0007669"/>
    <property type="project" value="InterPro"/>
</dbReference>
<keyword evidence="5 9" id="KW-0808">Transferase</keyword>
<dbReference type="SUPFAM" id="SSF81296">
    <property type="entry name" value="E set domains"/>
    <property type="match status" value="1"/>
</dbReference>
<organism evidence="9">
    <name type="scientific">Clostridioides difficile</name>
    <name type="common">Peptoclostridium difficile</name>
    <dbReference type="NCBI Taxonomy" id="1496"/>
    <lineage>
        <taxon>Bacteria</taxon>
        <taxon>Bacillati</taxon>
        <taxon>Bacillota</taxon>
        <taxon>Clostridia</taxon>
        <taxon>Peptostreptococcales</taxon>
        <taxon>Peptostreptococcaceae</taxon>
        <taxon>Clostridioides</taxon>
    </lineage>
</organism>
<dbReference type="CDD" id="cd02854">
    <property type="entry name" value="E_set_GBE_euk_N"/>
    <property type="match status" value="1"/>
</dbReference>
<dbReference type="InterPro" id="IPR013780">
    <property type="entry name" value="Glyco_hydro_b"/>
</dbReference>
<dbReference type="InterPro" id="IPR013783">
    <property type="entry name" value="Ig-like_fold"/>
</dbReference>
<comment type="similarity">
    <text evidence="2">Belongs to the glycosyl hydrolase 13 family. GlgB subfamily.</text>
</comment>
<accession>A0A069AC04</accession>
<dbReference type="PANTHER" id="PTHR43651">
    <property type="entry name" value="1,4-ALPHA-GLUCAN-BRANCHING ENZYME"/>
    <property type="match status" value="1"/>
</dbReference>
<gene>
    <name evidence="9" type="primary">gbeA</name>
    <name evidence="8" type="synonym">glgB</name>
    <name evidence="10" type="ORF">BN1095_620140</name>
    <name evidence="8" type="ORF">BN1096_520173</name>
    <name evidence="9" type="ORF">BN1097_680012</name>
    <name evidence="11" type="ORF">SAMEA1402399_00205</name>
</gene>
<sequence length="667" mass="77352">MKSQKRFKILDIDVYLQPFESDIKKRMKHYEDMKSKTLKNYKDFSSFANAHLYYGFHQTNDGFFYREWAPNADSLSLIGDFNNWNRKSHPLRKIGSGNWEIFIPGQNSLPHKSEVKVQVTANGKTFDRIPLYIKRVIQKDFGGFNGQIWQPKTPFIWTDNNFDLKNITSPLIYECHIGMSTESESIGTYNEFTEKILPKIKKAGYNTIQLMAIMEHPYYASFGYQVSNFYAISSRFGTPEDLKNLINTAHSMGIAVLLDLVHSHAVKNTLEGINEFDGSEHQFFHSGSKGNHPAWGTKLFNYGKPEVIHFLLSNIKFWLNEYHFDGFRFDGVTSMLYHNHGLGVSFDSYEKYFSMNTDIEAITYLQFANELIKEIKPNSISIAEDMSGMPGMCIPIKDGGIGFDYRLAMGVPDFWIKTISNLSDEDWDLGKMWYELTTRRPGEKNIGYCESHDQALVGDKTIIFWLADKEMYWNMEINSNNHVINRAMSLIKLIKLITFSLAGEGYLNFMGNEFGHPEWIDFPREGNNWSYKYARRQWSLSEDNNLKYKQLLSFDKSMLELTKYSDIFIQNSHELIHMDNDKKILVYSKGKYLFIFNFHPNLIQSVDISKFQNTNYKTILNTDMVEFGGNTKKENLRDYDVYFSSTPPSSKMPIASRTAIVLLDNGI</sequence>
<evidence type="ECO:0000313" key="12">
    <source>
        <dbReference type="Proteomes" id="UP000411588"/>
    </source>
</evidence>
<feature type="active site" description="Nucleophile" evidence="6">
    <location>
        <position position="330"/>
    </location>
</feature>
<dbReference type="FunFam" id="3.20.20.80:FF:000001">
    <property type="entry name" value="1,4-alpha-glucan branching enzyme"/>
    <property type="match status" value="1"/>
</dbReference>
<evidence type="ECO:0000256" key="5">
    <source>
        <dbReference type="ARBA" id="ARBA00022679"/>
    </source>
</evidence>
<evidence type="ECO:0000313" key="11">
    <source>
        <dbReference type="EMBL" id="VFD29171.1"/>
    </source>
</evidence>
<evidence type="ECO:0000313" key="9">
    <source>
        <dbReference type="EMBL" id="CDS88405.1"/>
    </source>
</evidence>
<dbReference type="InterPro" id="IPR006048">
    <property type="entry name" value="A-amylase/branching_C"/>
</dbReference>
<evidence type="ECO:0000256" key="6">
    <source>
        <dbReference type="PIRSR" id="PIRSR000463-1"/>
    </source>
</evidence>
<evidence type="ECO:0000256" key="3">
    <source>
        <dbReference type="ARBA" id="ARBA00012541"/>
    </source>
</evidence>
<evidence type="ECO:0000256" key="4">
    <source>
        <dbReference type="ARBA" id="ARBA00022676"/>
    </source>
</evidence>
<dbReference type="Pfam" id="PF00128">
    <property type="entry name" value="Alpha-amylase"/>
    <property type="match status" value="1"/>
</dbReference>
<dbReference type="GO" id="GO:0003844">
    <property type="term" value="F:1,4-alpha-glucan branching enzyme activity"/>
    <property type="evidence" value="ECO:0007669"/>
    <property type="project" value="UniProtKB-EC"/>
</dbReference>
<dbReference type="EMBL" id="LK932505">
    <property type="protein sequence ID" value="CDS85236.1"/>
    <property type="molecule type" value="Genomic_DNA"/>
</dbReference>
<dbReference type="Pfam" id="PF02922">
    <property type="entry name" value="CBM_48"/>
    <property type="match status" value="1"/>
</dbReference>
<name>A0A069AC04_CLODI</name>
<dbReference type="PANTHER" id="PTHR43651:SF3">
    <property type="entry name" value="1,4-ALPHA-GLUCAN-BRANCHING ENZYME"/>
    <property type="match status" value="1"/>
</dbReference>
<protein>
    <recommendedName>
        <fullName evidence="3">1,4-alpha-glucan branching enzyme</fullName>
        <ecNumber evidence="3">2.4.1.18</ecNumber>
    </recommendedName>
</protein>
<keyword evidence="4 9" id="KW-0328">Glycosyltransferase</keyword>
<dbReference type="Gene3D" id="3.20.20.80">
    <property type="entry name" value="Glycosidases"/>
    <property type="match status" value="1"/>
</dbReference>
<feature type="domain" description="Glycosyl hydrolase family 13 catalytic" evidence="7">
    <location>
        <begin position="185"/>
        <end position="555"/>
    </location>
</feature>
<dbReference type="Gene3D" id="2.60.40.1180">
    <property type="entry name" value="Golgi alpha-mannosidase II"/>
    <property type="match status" value="1"/>
</dbReference>
<dbReference type="InterPro" id="IPR017853">
    <property type="entry name" value="GH"/>
</dbReference>
<dbReference type="InterPro" id="IPR037439">
    <property type="entry name" value="Branching_enzy"/>
</dbReference>
<reference evidence="9" key="1">
    <citation type="submission" date="2014-07" db="EMBL/GenBank/DDBJ databases">
        <authorList>
            <person name="Monot Marc"/>
        </authorList>
    </citation>
    <scope>NUCLEOTIDE SEQUENCE</scope>
    <source>
        <strain evidence="10">7032989</strain>
        <strain evidence="9">7032994</strain>
    </source>
</reference>
<dbReference type="EC" id="2.4.1.18" evidence="3"/>
<dbReference type="EMBL" id="LK932407">
    <property type="protein sequence ID" value="CDS88405.1"/>
    <property type="molecule type" value="Genomic_DNA"/>
</dbReference>
<dbReference type="Proteomes" id="UP000411588">
    <property type="component" value="Unassembled WGS sequence"/>
</dbReference>
<dbReference type="GO" id="GO:0005737">
    <property type="term" value="C:cytoplasm"/>
    <property type="evidence" value="ECO:0007669"/>
    <property type="project" value="TreeGrafter"/>
</dbReference>
<dbReference type="Pfam" id="PF02806">
    <property type="entry name" value="Alpha-amylase_C"/>
    <property type="match status" value="1"/>
</dbReference>
<dbReference type="SUPFAM" id="SSF51445">
    <property type="entry name" value="(Trans)glycosidases"/>
    <property type="match status" value="1"/>
</dbReference>